<dbReference type="RefSeq" id="WP_326090718.1">
    <property type="nucleotide sequence ID" value="NZ_JARLKZ010000021.1"/>
</dbReference>
<feature type="domain" description="General stress protein 17M-like" evidence="1">
    <location>
        <begin position="8"/>
        <end position="90"/>
    </location>
</feature>
<dbReference type="Pfam" id="PF11181">
    <property type="entry name" value="YflT"/>
    <property type="match status" value="1"/>
</dbReference>
<gene>
    <name evidence="2" type="ORF">P4H66_24350</name>
</gene>
<organism evidence="2 3">
    <name type="scientific">Paenibacillus dokdonensis</name>
    <dbReference type="NCBI Taxonomy" id="2567944"/>
    <lineage>
        <taxon>Bacteria</taxon>
        <taxon>Bacillati</taxon>
        <taxon>Bacillota</taxon>
        <taxon>Bacilli</taxon>
        <taxon>Bacillales</taxon>
        <taxon>Paenibacillaceae</taxon>
        <taxon>Paenibacillus</taxon>
    </lineage>
</organism>
<evidence type="ECO:0000313" key="2">
    <source>
        <dbReference type="EMBL" id="MEC0242948.1"/>
    </source>
</evidence>
<comment type="caution">
    <text evidence="2">The sequence shown here is derived from an EMBL/GenBank/DDBJ whole genome shotgun (WGS) entry which is preliminary data.</text>
</comment>
<dbReference type="EMBL" id="JARLKZ010000021">
    <property type="protein sequence ID" value="MEC0242948.1"/>
    <property type="molecule type" value="Genomic_DNA"/>
</dbReference>
<sequence length="157" mass="17260">MKQIIMCVYRSRQDVALAIIQLLDKGYNKKDISVLGKNKKELSMISHDTGLKKPESGNGNTGLFGEIKDMLTSIELRSEIIWVTGPAAAKLAGAEIGTVTDGLVVGLIGLGIPKEDAQKYEDFLMEDHIIVMMVCERRDGRGIRAILEEHHAVAINK</sequence>
<keyword evidence="3" id="KW-1185">Reference proteome</keyword>
<proteinExistence type="predicted"/>
<dbReference type="InterPro" id="IPR025889">
    <property type="entry name" value="GSP17M-like_dom"/>
</dbReference>
<dbReference type="Proteomes" id="UP001344632">
    <property type="component" value="Unassembled WGS sequence"/>
</dbReference>
<dbReference type="PANTHER" id="PTHR36109">
    <property type="entry name" value="MEMBRANE PROTEIN-RELATED"/>
    <property type="match status" value="1"/>
</dbReference>
<dbReference type="InterPro" id="IPR052948">
    <property type="entry name" value="Low_temp-induced_all0457"/>
</dbReference>
<dbReference type="PANTHER" id="PTHR36109:SF2">
    <property type="entry name" value="MEMBRANE PROTEIN"/>
    <property type="match status" value="1"/>
</dbReference>
<evidence type="ECO:0000259" key="1">
    <source>
        <dbReference type="Pfam" id="PF11181"/>
    </source>
</evidence>
<name>A0ABU6GUP7_9BACL</name>
<evidence type="ECO:0000313" key="3">
    <source>
        <dbReference type="Proteomes" id="UP001344632"/>
    </source>
</evidence>
<protein>
    <submittedName>
        <fullName evidence="2">General stress protein</fullName>
    </submittedName>
</protein>
<accession>A0ABU6GUP7</accession>
<reference evidence="2 3" key="1">
    <citation type="submission" date="2023-03" db="EMBL/GenBank/DDBJ databases">
        <title>Bacillus Genome Sequencing.</title>
        <authorList>
            <person name="Dunlap C."/>
        </authorList>
    </citation>
    <scope>NUCLEOTIDE SEQUENCE [LARGE SCALE GENOMIC DNA]</scope>
    <source>
        <strain evidence="2 3">BD-525</strain>
    </source>
</reference>